<dbReference type="EMBL" id="AP018174">
    <property type="protein sequence ID" value="BAY15995.1"/>
    <property type="molecule type" value="Genomic_DNA"/>
</dbReference>
<dbReference type="Pfam" id="PF00583">
    <property type="entry name" value="Acetyltransf_1"/>
    <property type="match status" value="1"/>
</dbReference>
<sequence length="147" mass="17084">MEVFLANINHLESVSVIFNQYRIFYNQASNIEAAKEFLEERFKNKDSVVFAANDNGELVGFTQLYPSFSSVSMKRVWILNDLYVKESYRRKGVANLLMSAAEEYAKESGAVRVILATQISNIAAQKLYEVRDYIKNEEFYHYTLRLQ</sequence>
<name>A0A1Z4GER2_9CYAN</name>
<evidence type="ECO:0000313" key="3">
    <source>
        <dbReference type="Proteomes" id="UP000218287"/>
    </source>
</evidence>
<dbReference type="OrthoDB" id="9792929at2"/>
<dbReference type="SUPFAM" id="SSF55729">
    <property type="entry name" value="Acyl-CoA N-acyltransferases (Nat)"/>
    <property type="match status" value="1"/>
</dbReference>
<dbReference type="Proteomes" id="UP000218287">
    <property type="component" value="Chromosome"/>
</dbReference>
<reference evidence="2 3" key="1">
    <citation type="submission" date="2017-06" db="EMBL/GenBank/DDBJ databases">
        <title>Genome sequencing of cyanobaciteial culture collection at National Institute for Environmental Studies (NIES).</title>
        <authorList>
            <person name="Hirose Y."/>
            <person name="Shimura Y."/>
            <person name="Fujisawa T."/>
            <person name="Nakamura Y."/>
            <person name="Kawachi M."/>
        </authorList>
    </citation>
    <scope>NUCLEOTIDE SEQUENCE [LARGE SCALE GENOMIC DNA]</scope>
    <source>
        <strain evidence="2 3">NIES-21</strain>
    </source>
</reference>
<organism evidence="2 3">
    <name type="scientific">Anabaenopsis circularis NIES-21</name>
    <dbReference type="NCBI Taxonomy" id="1085406"/>
    <lineage>
        <taxon>Bacteria</taxon>
        <taxon>Bacillati</taxon>
        <taxon>Cyanobacteriota</taxon>
        <taxon>Cyanophyceae</taxon>
        <taxon>Nostocales</taxon>
        <taxon>Nodulariaceae</taxon>
        <taxon>Anabaenopsis</taxon>
    </lineage>
</organism>
<feature type="domain" description="N-acetyltransferase" evidence="1">
    <location>
        <begin position="1"/>
        <end position="147"/>
    </location>
</feature>
<keyword evidence="3" id="KW-1185">Reference proteome</keyword>
<dbReference type="Gene3D" id="3.40.630.30">
    <property type="match status" value="1"/>
</dbReference>
<dbReference type="PROSITE" id="PS51186">
    <property type="entry name" value="GNAT"/>
    <property type="match status" value="1"/>
</dbReference>
<dbReference type="InterPro" id="IPR000182">
    <property type="entry name" value="GNAT_dom"/>
</dbReference>
<dbReference type="AlphaFoldDB" id="A0A1Z4GER2"/>
<evidence type="ECO:0000313" key="2">
    <source>
        <dbReference type="EMBL" id="BAY15995.1"/>
    </source>
</evidence>
<dbReference type="PANTHER" id="PTHR43072:SF58">
    <property type="entry name" value="N-ACETYLTRANSFERASE DOMAIN-CONTAINING PROTEIN"/>
    <property type="match status" value="1"/>
</dbReference>
<proteinExistence type="predicted"/>
<accession>A0A1Z4GER2</accession>
<dbReference type="PANTHER" id="PTHR43072">
    <property type="entry name" value="N-ACETYLTRANSFERASE"/>
    <property type="match status" value="1"/>
</dbReference>
<protein>
    <submittedName>
        <fullName evidence="2">Acetyltransferase</fullName>
    </submittedName>
</protein>
<dbReference type="GO" id="GO:0016747">
    <property type="term" value="F:acyltransferase activity, transferring groups other than amino-acyl groups"/>
    <property type="evidence" value="ECO:0007669"/>
    <property type="project" value="InterPro"/>
</dbReference>
<dbReference type="InterPro" id="IPR016181">
    <property type="entry name" value="Acyl_CoA_acyltransferase"/>
</dbReference>
<keyword evidence="2" id="KW-0808">Transferase</keyword>
<dbReference type="CDD" id="cd04301">
    <property type="entry name" value="NAT_SF"/>
    <property type="match status" value="1"/>
</dbReference>
<evidence type="ECO:0000259" key="1">
    <source>
        <dbReference type="PROSITE" id="PS51186"/>
    </source>
</evidence>
<gene>
    <name evidence="2" type="ORF">NIES21_18170</name>
</gene>